<name>A0A6C0HV65_9ZZZZ</name>
<accession>A0A6C0HV65</accession>
<dbReference type="EMBL" id="MN740017">
    <property type="protein sequence ID" value="QHT84364.1"/>
    <property type="molecule type" value="Genomic_DNA"/>
</dbReference>
<evidence type="ECO:0000313" key="1">
    <source>
        <dbReference type="EMBL" id="QHT84364.1"/>
    </source>
</evidence>
<dbReference type="AlphaFoldDB" id="A0A6C0HV65"/>
<organism evidence="1">
    <name type="scientific">viral metagenome</name>
    <dbReference type="NCBI Taxonomy" id="1070528"/>
    <lineage>
        <taxon>unclassified sequences</taxon>
        <taxon>metagenomes</taxon>
        <taxon>organismal metagenomes</taxon>
    </lineage>
</organism>
<proteinExistence type="predicted"/>
<protein>
    <submittedName>
        <fullName evidence="1">Uncharacterized protein</fullName>
    </submittedName>
</protein>
<sequence>MDKIIELSDKIDQMKNINDKIKLIKNLNEMIDIEKNNLNYFLSSDIKKLKIKILPKHKKMTIDELEEEFENDIDVNEKVSIYLAIDRYYTDIEEELFEE</sequence>
<reference evidence="1" key="1">
    <citation type="journal article" date="2020" name="Nature">
        <title>Giant virus diversity and host interactions through global metagenomics.</title>
        <authorList>
            <person name="Schulz F."/>
            <person name="Roux S."/>
            <person name="Paez-Espino D."/>
            <person name="Jungbluth S."/>
            <person name="Walsh D.A."/>
            <person name="Denef V.J."/>
            <person name="McMahon K.D."/>
            <person name="Konstantinidis K.T."/>
            <person name="Eloe-Fadrosh E.A."/>
            <person name="Kyrpides N.C."/>
            <person name="Woyke T."/>
        </authorList>
    </citation>
    <scope>NUCLEOTIDE SEQUENCE</scope>
    <source>
        <strain evidence="1">GVMAG-M-3300023184-177</strain>
    </source>
</reference>